<keyword evidence="1" id="KW-1133">Transmembrane helix</keyword>
<comment type="caution">
    <text evidence="2">The sequence shown here is derived from an EMBL/GenBank/DDBJ whole genome shotgun (WGS) entry which is preliminary data.</text>
</comment>
<feature type="transmembrane region" description="Helical" evidence="1">
    <location>
        <begin position="6"/>
        <end position="26"/>
    </location>
</feature>
<protein>
    <submittedName>
        <fullName evidence="2">Uncharacterized protein</fullName>
    </submittedName>
</protein>
<gene>
    <name evidence="2" type="ORF">IHE55_27190</name>
</gene>
<keyword evidence="3" id="KW-1185">Reference proteome</keyword>
<accession>A0ABS0NSU8</accession>
<dbReference type="Proteomes" id="UP000807371">
    <property type="component" value="Unassembled WGS sequence"/>
</dbReference>
<keyword evidence="1" id="KW-0472">Membrane</keyword>
<dbReference type="RefSeq" id="WP_197991452.1">
    <property type="nucleotide sequence ID" value="NZ_JACYXC010000001.1"/>
</dbReference>
<dbReference type="EMBL" id="JACYXC010000001">
    <property type="protein sequence ID" value="MBH5338270.1"/>
    <property type="molecule type" value="Genomic_DNA"/>
</dbReference>
<sequence>MSTLPLLVLLLTAVVTLQLLGTLAYLTHRHPRLAARLGVAGTFAAVLVALRALIVAR</sequence>
<evidence type="ECO:0000313" key="2">
    <source>
        <dbReference type="EMBL" id="MBH5338270.1"/>
    </source>
</evidence>
<reference evidence="2 3" key="1">
    <citation type="submission" date="2020-09" db="EMBL/GenBank/DDBJ databases">
        <title>Biosynthesis of the nuclear factor of activated T cells inhibitor NFAT-133 and its congeners in Streptomyces pactum.</title>
        <authorList>
            <person name="Zhou W."/>
            <person name="Posri P."/>
            <person name="Abugrain M.E."/>
            <person name="Weisberg A.J."/>
            <person name="Chang J.H."/>
            <person name="Mahmud T."/>
        </authorList>
    </citation>
    <scope>NUCLEOTIDE SEQUENCE [LARGE SCALE GENOMIC DNA]</scope>
    <source>
        <strain evidence="2 3">ATCC 27456</strain>
    </source>
</reference>
<organism evidence="2 3">
    <name type="scientific">Streptomyces pactum</name>
    <dbReference type="NCBI Taxonomy" id="68249"/>
    <lineage>
        <taxon>Bacteria</taxon>
        <taxon>Bacillati</taxon>
        <taxon>Actinomycetota</taxon>
        <taxon>Actinomycetes</taxon>
        <taxon>Kitasatosporales</taxon>
        <taxon>Streptomycetaceae</taxon>
        <taxon>Streptomyces</taxon>
    </lineage>
</organism>
<evidence type="ECO:0000313" key="3">
    <source>
        <dbReference type="Proteomes" id="UP000807371"/>
    </source>
</evidence>
<name>A0ABS0NSU8_9ACTN</name>
<proteinExistence type="predicted"/>
<feature type="transmembrane region" description="Helical" evidence="1">
    <location>
        <begin position="33"/>
        <end position="54"/>
    </location>
</feature>
<keyword evidence="1" id="KW-0812">Transmembrane</keyword>
<evidence type="ECO:0000256" key="1">
    <source>
        <dbReference type="SAM" id="Phobius"/>
    </source>
</evidence>